<evidence type="ECO:0000313" key="2">
    <source>
        <dbReference type="EMBL" id="KKM81579.1"/>
    </source>
</evidence>
<accession>A0A0F9KHF0</accession>
<reference evidence="2" key="1">
    <citation type="journal article" date="2015" name="Nature">
        <title>Complex archaea that bridge the gap between prokaryotes and eukaryotes.</title>
        <authorList>
            <person name="Spang A."/>
            <person name="Saw J.H."/>
            <person name="Jorgensen S.L."/>
            <person name="Zaremba-Niedzwiedzka K."/>
            <person name="Martijn J."/>
            <person name="Lind A.E."/>
            <person name="van Eijk R."/>
            <person name="Schleper C."/>
            <person name="Guy L."/>
            <person name="Ettema T.J."/>
        </authorList>
    </citation>
    <scope>NUCLEOTIDE SEQUENCE</scope>
</reference>
<dbReference type="AlphaFoldDB" id="A0A0F9KHF0"/>
<comment type="caution">
    <text evidence="2">The sequence shown here is derived from an EMBL/GenBank/DDBJ whole genome shotgun (WGS) entry which is preliminary data.</text>
</comment>
<sequence length="163" mass="18177">MPEEITVREAVQILSGVSQQLRSAKRLEEALKVGLAIEETVKTKTSEKDVLEVQISELHTRLSELEDEVEKEEKRVKVSLDVSSALVSAAQEKARNAEIETEAVMKGFEATSANLLRELAASTEERQVELNNKIIEREEYLKTVTDKIEAANAELASIKERLG</sequence>
<feature type="coiled-coil region" evidence="1">
    <location>
        <begin position="113"/>
        <end position="161"/>
    </location>
</feature>
<evidence type="ECO:0000256" key="1">
    <source>
        <dbReference type="SAM" id="Coils"/>
    </source>
</evidence>
<organism evidence="2">
    <name type="scientific">marine sediment metagenome</name>
    <dbReference type="NCBI Taxonomy" id="412755"/>
    <lineage>
        <taxon>unclassified sequences</taxon>
        <taxon>metagenomes</taxon>
        <taxon>ecological metagenomes</taxon>
    </lineage>
</organism>
<protein>
    <submittedName>
        <fullName evidence="2">Uncharacterized protein</fullName>
    </submittedName>
</protein>
<keyword evidence="1" id="KW-0175">Coiled coil</keyword>
<gene>
    <name evidence="2" type="ORF">LCGC14_1328400</name>
</gene>
<feature type="coiled-coil region" evidence="1">
    <location>
        <begin position="48"/>
        <end position="82"/>
    </location>
</feature>
<name>A0A0F9KHF0_9ZZZZ</name>
<dbReference type="EMBL" id="LAZR01007999">
    <property type="protein sequence ID" value="KKM81579.1"/>
    <property type="molecule type" value="Genomic_DNA"/>
</dbReference>
<proteinExistence type="predicted"/>